<gene>
    <name evidence="6" type="ORF">TPA0910_87150</name>
</gene>
<organism evidence="6 7">
    <name type="scientific">Streptomyces hygroscopicus</name>
    <dbReference type="NCBI Taxonomy" id="1912"/>
    <lineage>
        <taxon>Bacteria</taxon>
        <taxon>Bacillati</taxon>
        <taxon>Actinomycetota</taxon>
        <taxon>Actinomycetes</taxon>
        <taxon>Kitasatosporales</taxon>
        <taxon>Streptomycetaceae</taxon>
        <taxon>Streptomyces</taxon>
        <taxon>Streptomyces violaceusniger group</taxon>
    </lineage>
</organism>
<dbReference type="PROSITE" id="PS50043">
    <property type="entry name" value="HTH_LUXR_2"/>
    <property type="match status" value="1"/>
</dbReference>
<feature type="region of interest" description="Disordered" evidence="4">
    <location>
        <begin position="1"/>
        <end position="20"/>
    </location>
</feature>
<dbReference type="InterPro" id="IPR000792">
    <property type="entry name" value="Tscrpt_reg_LuxR_C"/>
</dbReference>
<evidence type="ECO:0000256" key="2">
    <source>
        <dbReference type="ARBA" id="ARBA00023125"/>
    </source>
</evidence>
<dbReference type="Gene3D" id="1.10.10.10">
    <property type="entry name" value="Winged helix-like DNA-binding domain superfamily/Winged helix DNA-binding domain"/>
    <property type="match status" value="1"/>
</dbReference>
<name>A0ABQ3UFA0_STRHY</name>
<dbReference type="Proteomes" id="UP001054854">
    <property type="component" value="Unassembled WGS sequence"/>
</dbReference>
<dbReference type="EMBL" id="BNEK01000007">
    <property type="protein sequence ID" value="GHJ34282.1"/>
    <property type="molecule type" value="Genomic_DNA"/>
</dbReference>
<keyword evidence="2" id="KW-0238">DNA-binding</keyword>
<sequence>MTAGPVAGPPASRGGPVRLPADRVLTARRAELLTMAANGMTNADIARALWVSEDTVKSHFRHIYAVLGAKDRAHAVALGLVRGFVRPDQVRLQPPRGSAA</sequence>
<dbReference type="PANTHER" id="PTHR44688">
    <property type="entry name" value="DNA-BINDING TRANSCRIPTIONAL ACTIVATOR DEVR_DOSR"/>
    <property type="match status" value="1"/>
</dbReference>
<keyword evidence="7" id="KW-1185">Reference proteome</keyword>
<dbReference type="PRINTS" id="PR00038">
    <property type="entry name" value="HTHLUXR"/>
</dbReference>
<reference evidence="6" key="1">
    <citation type="submission" date="2024-05" db="EMBL/GenBank/DDBJ databases">
        <title>Whole genome shotgun sequence of Streptomyces hygroscopicus NBRC 113678.</title>
        <authorList>
            <person name="Komaki H."/>
            <person name="Tamura T."/>
        </authorList>
    </citation>
    <scope>NUCLEOTIDE SEQUENCE</scope>
    <source>
        <strain evidence="6">N11-34</strain>
    </source>
</reference>
<evidence type="ECO:0000256" key="1">
    <source>
        <dbReference type="ARBA" id="ARBA00023015"/>
    </source>
</evidence>
<dbReference type="Pfam" id="PF00196">
    <property type="entry name" value="GerE"/>
    <property type="match status" value="1"/>
</dbReference>
<dbReference type="RefSeq" id="WP_236260100.1">
    <property type="nucleotide sequence ID" value="NZ_BNEK01000007.1"/>
</dbReference>
<proteinExistence type="predicted"/>
<dbReference type="SUPFAM" id="SSF46894">
    <property type="entry name" value="C-terminal effector domain of the bipartite response regulators"/>
    <property type="match status" value="1"/>
</dbReference>
<dbReference type="PANTHER" id="PTHR44688:SF25">
    <property type="entry name" value="HTH LUXR-TYPE DOMAIN-CONTAINING PROTEIN"/>
    <property type="match status" value="1"/>
</dbReference>
<evidence type="ECO:0000313" key="7">
    <source>
        <dbReference type="Proteomes" id="UP001054854"/>
    </source>
</evidence>
<evidence type="ECO:0000313" key="6">
    <source>
        <dbReference type="EMBL" id="GHJ34282.1"/>
    </source>
</evidence>
<dbReference type="InterPro" id="IPR016032">
    <property type="entry name" value="Sig_transdc_resp-reg_C-effctor"/>
</dbReference>
<feature type="domain" description="HTH luxR-type" evidence="5">
    <location>
        <begin position="18"/>
        <end position="83"/>
    </location>
</feature>
<evidence type="ECO:0000259" key="5">
    <source>
        <dbReference type="PROSITE" id="PS50043"/>
    </source>
</evidence>
<dbReference type="SMART" id="SM00421">
    <property type="entry name" value="HTH_LUXR"/>
    <property type="match status" value="1"/>
</dbReference>
<dbReference type="InterPro" id="IPR036388">
    <property type="entry name" value="WH-like_DNA-bd_sf"/>
</dbReference>
<evidence type="ECO:0000256" key="4">
    <source>
        <dbReference type="SAM" id="MobiDB-lite"/>
    </source>
</evidence>
<dbReference type="CDD" id="cd06170">
    <property type="entry name" value="LuxR_C_like"/>
    <property type="match status" value="1"/>
</dbReference>
<comment type="caution">
    <text evidence="6">The sequence shown here is derived from an EMBL/GenBank/DDBJ whole genome shotgun (WGS) entry which is preliminary data.</text>
</comment>
<accession>A0ABQ3UFA0</accession>
<protein>
    <recommendedName>
        <fullName evidence="5">HTH luxR-type domain-containing protein</fullName>
    </recommendedName>
</protein>
<evidence type="ECO:0000256" key="3">
    <source>
        <dbReference type="ARBA" id="ARBA00023163"/>
    </source>
</evidence>
<keyword evidence="3" id="KW-0804">Transcription</keyword>
<keyword evidence="1" id="KW-0805">Transcription regulation</keyword>